<keyword evidence="2" id="KW-0433">Leucine-rich repeat</keyword>
<dbReference type="GeneID" id="105058272"/>
<dbReference type="PRINTS" id="PR00364">
    <property type="entry name" value="DISEASERSIST"/>
</dbReference>
<evidence type="ECO:0000256" key="4">
    <source>
        <dbReference type="ARBA" id="ARBA00022741"/>
    </source>
</evidence>
<gene>
    <name evidence="12" type="primary">LOC105058272</name>
</gene>
<dbReference type="FunCoup" id="A0A6I9S8K0">
    <property type="interactions" value="1"/>
</dbReference>
<dbReference type="Gene3D" id="1.10.10.10">
    <property type="entry name" value="Winged helix-like DNA-binding domain superfamily/Winged helix DNA-binding domain"/>
    <property type="match status" value="1"/>
</dbReference>
<dbReference type="InterPro" id="IPR032675">
    <property type="entry name" value="LRR_dom_sf"/>
</dbReference>
<evidence type="ECO:0000256" key="1">
    <source>
        <dbReference type="ARBA" id="ARBA00008894"/>
    </source>
</evidence>
<dbReference type="InterPro" id="IPR041118">
    <property type="entry name" value="Rx_N"/>
</dbReference>
<evidence type="ECO:0000313" key="11">
    <source>
        <dbReference type="Proteomes" id="UP000504607"/>
    </source>
</evidence>
<dbReference type="SUPFAM" id="SSF52540">
    <property type="entry name" value="P-loop containing nucleoside triphosphate hydrolases"/>
    <property type="match status" value="1"/>
</dbReference>
<dbReference type="Pfam" id="PF23559">
    <property type="entry name" value="WHD_DRP"/>
    <property type="match status" value="1"/>
</dbReference>
<evidence type="ECO:0000259" key="10">
    <source>
        <dbReference type="Pfam" id="PF25019"/>
    </source>
</evidence>
<sequence>MGPELAIAGWFASAAISQLIGLAFSYIREQPVWLKMKEELEELHAALVRIRAVVEKVEKLQIINDCTPAQEAWLWQLKDAVDGANDVLDELEYHKLEEDVQSGGEKVRATASNYTKKIMRSTTFSLKHAKGLKKKLKKAVKNLLRIADSAGDFLKFHDLSNEYEKRQQQIRAHESGCLLTEDKVFGREKEKEKIVEWLKKSGSGEHESSVKKNVTLLPIVGMPGIGKTTLAQLVYGEGSFDLRMWVCVSNYFDVTVIMRKMIQEAAITERPAEAVSTLQKIIAEELKSKKFLLVLDDVWNDGDRKKWKDLVAPLQYGKQGSKILLTTRMNSVAEMIGKVMEGTEEPMNLQGIEWSEYLSLFNKHAFDGVDTGDHEKLQLIGEQIAKNLGQSPLLARTVGGMLNSNLSVEFWNEVLENGVFNSIQNEDFQPILRLNYIHLSPQLQQCFRYCSIFPQDHASRKDELVRMWMAVGLIQQDDKKRRPEDIGGEYFDSLLRKSFFNLLQAYQFTYYVIHDLLHEMVFSVSEGECLGVDYSKPNPRNIPTTLRHLFIMVDDPRVLSKVPPLENLHSLVLTTRCCCDHKWDDILNKVLKGFKSLRVLKLESFGERKLESKLESLNAIGDLKHLRYLHLDMLVEGTQLPKSVCKLYHLQTMIVPSSDPSIGSIGKDMRSLINLRHLILPLEEITTIVEGGKLTALQELDEFYVRKENGCNIGALKHLRELRGTLSIRNLENVESYEDAMVADLLNKKHLRKLQLEWVYDSNSTPEVAAKVIDGLQPHSSLEDLEIFGYNGADPPRWLATQDLNMLGSITLSSCKNLKLLPPFEKLPFLKSLFLIDMKALTEVSFTTLPKLEVLNLWNIPQLKKWSGDGRWFPCLKSLSLRGMRALTEVSFTTFENLEDLEFWGIPQLEKWSGVGDGPWFPCLKTLTIRDCSVLVQLPPQPHRLEALQISEVVGLTTLPRLWQCQNNDCGSPSPSKPGNLMIRSCPKLTSLAEWLLRHADHFMDVEILSIEKCNELVHLPVEGFQKFKSLRSLYISECPRLQRHNAPHDDFFLPSSVENIMIRDCGEMDASLLGAMQHLAYLSGLFLLECTTITSLPSAKVFRGLKKLHQLIIRECRELTSLGGLQALTSLKHLEIRGCPKLVEAAAAAVTPPLTSDPDERAADGSSLSLDMLKIDDPSLLHLEPLRSLTSVQHLDLRDCFRPTSLSEEWLLQVRSSLQQLSLLQAVLPVSLKELCSLHVLELSGLPRLQSLPALPNSLKTLRIRHCDSTLEDLLLGQGWNTGLEHCFLGKTFTRNEAHN</sequence>
<dbReference type="Gene3D" id="3.80.10.10">
    <property type="entry name" value="Ribonuclease Inhibitor"/>
    <property type="match status" value="5"/>
</dbReference>
<dbReference type="PANTHER" id="PTHR36766">
    <property type="entry name" value="PLANT BROAD-SPECTRUM MILDEW RESISTANCE PROTEIN RPW8"/>
    <property type="match status" value="1"/>
</dbReference>
<dbReference type="Pfam" id="PF18052">
    <property type="entry name" value="Rx_N"/>
    <property type="match status" value="1"/>
</dbReference>
<name>A0A6I9S8K0_ELAGV</name>
<organism evidence="11 12">
    <name type="scientific">Elaeis guineensis var. tenera</name>
    <name type="common">Oil palm</name>
    <dbReference type="NCBI Taxonomy" id="51953"/>
    <lineage>
        <taxon>Eukaryota</taxon>
        <taxon>Viridiplantae</taxon>
        <taxon>Streptophyta</taxon>
        <taxon>Embryophyta</taxon>
        <taxon>Tracheophyta</taxon>
        <taxon>Spermatophyta</taxon>
        <taxon>Magnoliopsida</taxon>
        <taxon>Liliopsida</taxon>
        <taxon>Arecaceae</taxon>
        <taxon>Arecoideae</taxon>
        <taxon>Cocoseae</taxon>
        <taxon>Elaeidinae</taxon>
        <taxon>Elaeis</taxon>
    </lineage>
</organism>
<dbReference type="InterPro" id="IPR056789">
    <property type="entry name" value="LRR_R13L1-DRL21"/>
</dbReference>
<dbReference type="PANTHER" id="PTHR36766:SF64">
    <property type="entry name" value="OS12G0206100 PROTEIN"/>
    <property type="match status" value="1"/>
</dbReference>
<evidence type="ECO:0000256" key="6">
    <source>
        <dbReference type="ARBA" id="ARBA00022840"/>
    </source>
</evidence>
<protein>
    <submittedName>
        <fullName evidence="12">Disease resistance protein RGA3</fullName>
    </submittedName>
</protein>
<feature type="domain" description="Disease resistance protein winged helix" evidence="9">
    <location>
        <begin position="452"/>
        <end position="521"/>
    </location>
</feature>
<dbReference type="GO" id="GO:0005524">
    <property type="term" value="F:ATP binding"/>
    <property type="evidence" value="ECO:0007669"/>
    <property type="project" value="UniProtKB-KW"/>
</dbReference>
<keyword evidence="4" id="KW-0547">Nucleotide-binding</keyword>
<dbReference type="SUPFAM" id="SSF52058">
    <property type="entry name" value="L domain-like"/>
    <property type="match status" value="2"/>
</dbReference>
<proteinExistence type="inferred from homology"/>
<dbReference type="InterPro" id="IPR042197">
    <property type="entry name" value="Apaf_helical"/>
</dbReference>
<comment type="similarity">
    <text evidence="1">Belongs to the disease resistance NB-LRR family.</text>
</comment>
<dbReference type="OrthoDB" id="639797at2759"/>
<evidence type="ECO:0000259" key="7">
    <source>
        <dbReference type="Pfam" id="PF00931"/>
    </source>
</evidence>
<dbReference type="GO" id="GO:0006952">
    <property type="term" value="P:defense response"/>
    <property type="evidence" value="ECO:0007669"/>
    <property type="project" value="UniProtKB-KW"/>
</dbReference>
<dbReference type="Pfam" id="PF25019">
    <property type="entry name" value="LRR_R13L1-DRL21"/>
    <property type="match status" value="1"/>
</dbReference>
<evidence type="ECO:0000313" key="12">
    <source>
        <dbReference type="RefSeq" id="XP_010939459.1"/>
    </source>
</evidence>
<dbReference type="InterPro" id="IPR058922">
    <property type="entry name" value="WHD_DRP"/>
</dbReference>
<dbReference type="Gene3D" id="1.20.5.4130">
    <property type="match status" value="1"/>
</dbReference>
<dbReference type="InterPro" id="IPR036388">
    <property type="entry name" value="WH-like_DNA-bd_sf"/>
</dbReference>
<dbReference type="KEGG" id="egu:105058272"/>
<dbReference type="RefSeq" id="XP_010939459.1">
    <property type="nucleotide sequence ID" value="XM_010941157.2"/>
</dbReference>
<keyword evidence="11" id="KW-1185">Reference proteome</keyword>
<keyword evidence="6" id="KW-0067">ATP-binding</keyword>
<evidence type="ECO:0000256" key="5">
    <source>
        <dbReference type="ARBA" id="ARBA00022821"/>
    </source>
</evidence>
<evidence type="ECO:0000256" key="3">
    <source>
        <dbReference type="ARBA" id="ARBA00022737"/>
    </source>
</evidence>
<feature type="domain" description="R13L1/DRL21-like LRR repeat region" evidence="10">
    <location>
        <begin position="713"/>
        <end position="838"/>
    </location>
</feature>
<dbReference type="Gene3D" id="3.40.50.300">
    <property type="entry name" value="P-loop containing nucleotide triphosphate hydrolases"/>
    <property type="match status" value="1"/>
</dbReference>
<reference evidence="12" key="1">
    <citation type="submission" date="2025-08" db="UniProtKB">
        <authorList>
            <consortium name="RefSeq"/>
        </authorList>
    </citation>
    <scope>IDENTIFICATION</scope>
</reference>
<dbReference type="Proteomes" id="UP000504607">
    <property type="component" value="Chromosome 15"/>
</dbReference>
<evidence type="ECO:0000256" key="2">
    <source>
        <dbReference type="ARBA" id="ARBA00022614"/>
    </source>
</evidence>
<dbReference type="Pfam" id="PF00931">
    <property type="entry name" value="NB-ARC"/>
    <property type="match status" value="1"/>
</dbReference>
<dbReference type="GO" id="GO:0051707">
    <property type="term" value="P:response to other organism"/>
    <property type="evidence" value="ECO:0007669"/>
    <property type="project" value="UniProtKB-ARBA"/>
</dbReference>
<accession>A0A6I9S8K0</accession>
<dbReference type="InterPro" id="IPR027417">
    <property type="entry name" value="P-loop_NTPase"/>
</dbReference>
<evidence type="ECO:0000259" key="8">
    <source>
        <dbReference type="Pfam" id="PF18052"/>
    </source>
</evidence>
<dbReference type="RefSeq" id="XP_073105701.1">
    <property type="nucleotide sequence ID" value="XM_073249600.1"/>
</dbReference>
<dbReference type="Gene3D" id="1.10.8.430">
    <property type="entry name" value="Helical domain of apoptotic protease-activating factors"/>
    <property type="match status" value="1"/>
</dbReference>
<keyword evidence="5" id="KW-0611">Plant defense</keyword>
<feature type="domain" description="Disease resistance N-terminal" evidence="8">
    <location>
        <begin position="16"/>
        <end position="102"/>
    </location>
</feature>
<evidence type="ECO:0000259" key="9">
    <source>
        <dbReference type="Pfam" id="PF23559"/>
    </source>
</evidence>
<dbReference type="InParanoid" id="A0A6I9S8K0"/>
<dbReference type="GO" id="GO:0043531">
    <property type="term" value="F:ADP binding"/>
    <property type="evidence" value="ECO:0007669"/>
    <property type="project" value="InterPro"/>
</dbReference>
<keyword evidence="3" id="KW-0677">Repeat</keyword>
<dbReference type="InterPro" id="IPR002182">
    <property type="entry name" value="NB-ARC"/>
</dbReference>
<feature type="domain" description="NB-ARC" evidence="7">
    <location>
        <begin position="188"/>
        <end position="367"/>
    </location>
</feature>